<keyword evidence="4" id="KW-1185">Reference proteome</keyword>
<dbReference type="Gene3D" id="2.160.20.10">
    <property type="entry name" value="Single-stranded right-handed beta-helix, Pectin lyase-like"/>
    <property type="match status" value="1"/>
</dbReference>
<accession>A0A420VSX6</accession>
<dbReference type="SMART" id="SM00710">
    <property type="entry name" value="PbH1"/>
    <property type="match status" value="7"/>
</dbReference>
<comment type="caution">
    <text evidence="3">The sequence shown here is derived from an EMBL/GenBank/DDBJ whole genome shotgun (WGS) entry which is preliminary data.</text>
</comment>
<evidence type="ECO:0000313" key="4">
    <source>
        <dbReference type="Proteomes" id="UP000282423"/>
    </source>
</evidence>
<reference evidence="3 4" key="1">
    <citation type="submission" date="2018-10" db="EMBL/GenBank/DDBJ databases">
        <title>Sphingobacterium sp. M05W1-28.</title>
        <authorList>
            <person name="Cai H."/>
        </authorList>
    </citation>
    <scope>NUCLEOTIDE SEQUENCE [LARGE SCALE GENOMIC DNA]</scope>
    <source>
        <strain evidence="3 4">M05W1-28</strain>
    </source>
</reference>
<dbReference type="Gene3D" id="2.60.40.10">
    <property type="entry name" value="Immunoglobulins"/>
    <property type="match status" value="1"/>
</dbReference>
<dbReference type="InterPro" id="IPR013783">
    <property type="entry name" value="Ig-like_fold"/>
</dbReference>
<dbReference type="CDD" id="cd14948">
    <property type="entry name" value="BACON"/>
    <property type="match status" value="1"/>
</dbReference>
<organism evidence="3 4">
    <name type="scientific">Sphingobacterium puteale</name>
    <dbReference type="NCBI Taxonomy" id="2420510"/>
    <lineage>
        <taxon>Bacteria</taxon>
        <taxon>Pseudomonadati</taxon>
        <taxon>Bacteroidota</taxon>
        <taxon>Sphingobacteriia</taxon>
        <taxon>Sphingobacteriales</taxon>
        <taxon>Sphingobacteriaceae</taxon>
        <taxon>Sphingobacterium</taxon>
    </lineage>
</organism>
<dbReference type="Pfam" id="PF13229">
    <property type="entry name" value="Beta_helix"/>
    <property type="match status" value="1"/>
</dbReference>
<feature type="compositionally biased region" description="Polar residues" evidence="1">
    <location>
        <begin position="547"/>
        <end position="556"/>
    </location>
</feature>
<feature type="domain" description="Right handed beta helix" evidence="2">
    <location>
        <begin position="250"/>
        <end position="375"/>
    </location>
</feature>
<dbReference type="EMBL" id="RBWS01000019">
    <property type="protein sequence ID" value="RKO69483.1"/>
    <property type="molecule type" value="Genomic_DNA"/>
</dbReference>
<protein>
    <recommendedName>
        <fullName evidence="2">Right handed beta helix domain-containing protein</fullName>
    </recommendedName>
</protein>
<dbReference type="PROSITE" id="PS51257">
    <property type="entry name" value="PROKAR_LIPOPROTEIN"/>
    <property type="match status" value="1"/>
</dbReference>
<gene>
    <name evidence="3" type="ORF">D7322_22285</name>
</gene>
<dbReference type="Proteomes" id="UP000282423">
    <property type="component" value="Unassembled WGS sequence"/>
</dbReference>
<dbReference type="OrthoDB" id="8440781at2"/>
<feature type="region of interest" description="Disordered" evidence="1">
    <location>
        <begin position="546"/>
        <end position="565"/>
    </location>
</feature>
<dbReference type="AlphaFoldDB" id="A0A420VSX6"/>
<dbReference type="InterPro" id="IPR006626">
    <property type="entry name" value="PbH1"/>
</dbReference>
<dbReference type="InterPro" id="IPR011050">
    <property type="entry name" value="Pectin_lyase_fold/virulence"/>
</dbReference>
<dbReference type="InterPro" id="IPR012334">
    <property type="entry name" value="Pectin_lyas_fold"/>
</dbReference>
<dbReference type="InterPro" id="IPR024361">
    <property type="entry name" value="BACON"/>
</dbReference>
<sequence>MKKSLYIFMVLLYALGIQSCKKDKIESEQRLLIDRDYMEVGSRADTYQLDILANAAVTVSSDKDWIKLDSTVYPKGKNKIRFSVSKNSEDERSATLLLRLNDNLSQEILILQESGKVPVFYVTPGGKGDGSSWSSATDLDQALEKATTGSTLFLAEGTYVPTRTIRNGDVNEESDKTIEIAKNVSLIGGYAANAKPGDQPNPALYKTIFQGKLSSGKSVFHTVTVTASLDPENQVVLENISIKGGNATDRSAGTTIDNVKFSRGQGGGMLIGMARVLLKNVDVVDNKATADKGTAGFAAGIYAFAGAQLRLENCRINNNSNSGNNGGGLWIADGSLIAYDSQFNHNSAKGTAGGVHAYPNADITLYNCEVVGNSNTSYGAGVYLREKSKGVFVNCLLAENSSTSANGGGGLMLYDNSQADVISTTITKNTVVGPGGGIYRRSNVNNLTLINSIVSGNTQAGSSTDVDAYSDNIAVVPRIQHTIAAQAVYAADGSIVPKVSFEPATMLNPDYLPIGAENPSMSYGLSSAGLLELAKKYTPALDDSRMQQDINNNPRSATWMGAKVK</sequence>
<dbReference type="InterPro" id="IPR039448">
    <property type="entry name" value="Beta_helix"/>
</dbReference>
<dbReference type="RefSeq" id="WP_121126413.1">
    <property type="nucleotide sequence ID" value="NZ_RBWS01000019.1"/>
</dbReference>
<evidence type="ECO:0000313" key="3">
    <source>
        <dbReference type="EMBL" id="RKO69483.1"/>
    </source>
</evidence>
<name>A0A420VSX6_9SPHI</name>
<proteinExistence type="predicted"/>
<evidence type="ECO:0000259" key="2">
    <source>
        <dbReference type="Pfam" id="PF13229"/>
    </source>
</evidence>
<evidence type="ECO:0000256" key="1">
    <source>
        <dbReference type="SAM" id="MobiDB-lite"/>
    </source>
</evidence>
<dbReference type="SUPFAM" id="SSF51126">
    <property type="entry name" value="Pectin lyase-like"/>
    <property type="match status" value="1"/>
</dbReference>